<evidence type="ECO:0000313" key="2">
    <source>
        <dbReference type="Proteomes" id="UP000240830"/>
    </source>
</evidence>
<evidence type="ECO:0000313" key="1">
    <source>
        <dbReference type="EMBL" id="PJF18657.1"/>
    </source>
</evidence>
<keyword evidence="2" id="KW-1185">Reference proteome</keyword>
<sequence>MEHVTTAASHGCLEILEWVRAIDRTLWPSRDCMGKIMVGGHVGVFGFLNSLDPNFLPERYQASVADIATMWHHDMIVVVYYLKPELVPLKLLYRHAMKLCVHSVVIWTGNKIYETTKKIPKLTANDLDHALHSCAWLLVEWIVKKDQSLLPDRKQVTVAMKANCSRTRKDMADFLTLLRSLYELANRDSQYLPTYDEMYDQPVEYVQWVHSQNPGHLSQSALIMLCKAKSDTAQFHEWISRDLSINVATSEMASAAANIGNVKALSWIIDKNPDAAPSRESVQAGLKVYKNTELLLYVHSTRPEHVPDVEFLVEHGYHKVAPGTVQRMRNFQSEQRNPLRDTLCGDMVEAFGKLSIEC</sequence>
<comment type="caution">
    <text evidence="1">The sequence shown here is derived from an EMBL/GenBank/DDBJ whole genome shotgun (WGS) entry which is preliminary data.</text>
</comment>
<reference evidence="1 2" key="1">
    <citation type="submission" date="2016-10" db="EMBL/GenBank/DDBJ databases">
        <title>The genome of Paramicrosporidium saccamoebae is the missing link in understanding Cryptomycota and Microsporidia evolution.</title>
        <authorList>
            <person name="Quandt C.A."/>
            <person name="Beaudet D."/>
            <person name="Corsaro D."/>
            <person name="Michel R."/>
            <person name="Corradi N."/>
            <person name="James T."/>
        </authorList>
    </citation>
    <scope>NUCLEOTIDE SEQUENCE [LARGE SCALE GENOMIC DNA]</scope>
    <source>
        <strain evidence="1 2">KSL3</strain>
    </source>
</reference>
<dbReference type="EMBL" id="MTSL01000107">
    <property type="protein sequence ID" value="PJF18657.1"/>
    <property type="molecule type" value="Genomic_DNA"/>
</dbReference>
<dbReference type="OrthoDB" id="438440at2759"/>
<accession>A0A2H9TLN5</accession>
<dbReference type="Proteomes" id="UP000240830">
    <property type="component" value="Unassembled WGS sequence"/>
</dbReference>
<organism evidence="1 2">
    <name type="scientific">Paramicrosporidium saccamoebae</name>
    <dbReference type="NCBI Taxonomy" id="1246581"/>
    <lineage>
        <taxon>Eukaryota</taxon>
        <taxon>Fungi</taxon>
        <taxon>Fungi incertae sedis</taxon>
        <taxon>Cryptomycota</taxon>
        <taxon>Cryptomycota incertae sedis</taxon>
        <taxon>Paramicrosporidium</taxon>
    </lineage>
</organism>
<gene>
    <name evidence="1" type="ORF">PSACC_01488</name>
</gene>
<dbReference type="AlphaFoldDB" id="A0A2H9TLN5"/>
<name>A0A2H9TLN5_9FUNG</name>
<protein>
    <submittedName>
        <fullName evidence="1">Uncharacterized protein</fullName>
    </submittedName>
</protein>
<proteinExistence type="predicted"/>